<dbReference type="Pfam" id="PF13558">
    <property type="entry name" value="SbcC_Walker_B"/>
    <property type="match status" value="1"/>
</dbReference>
<proteinExistence type="inferred from homology"/>
<dbReference type="Pfam" id="PF13476">
    <property type="entry name" value="AAA_23"/>
    <property type="match status" value="1"/>
</dbReference>
<evidence type="ECO:0000259" key="5">
    <source>
        <dbReference type="Pfam" id="PF13476"/>
    </source>
</evidence>
<evidence type="ECO:0000256" key="1">
    <source>
        <dbReference type="ARBA" id="ARBA00006930"/>
    </source>
</evidence>
<dbReference type="Gene3D" id="3.40.50.300">
    <property type="entry name" value="P-loop containing nucleotide triphosphate hydrolases"/>
    <property type="match status" value="2"/>
</dbReference>
<evidence type="ECO:0000313" key="6">
    <source>
        <dbReference type="EMBL" id="MBM6921336.1"/>
    </source>
</evidence>
<protein>
    <recommendedName>
        <fullName evidence="3">Nuclease SbcCD subunit C</fullName>
    </recommendedName>
</protein>
<dbReference type="SUPFAM" id="SSF52540">
    <property type="entry name" value="P-loop containing nucleoside triphosphate hydrolases"/>
    <property type="match status" value="1"/>
</dbReference>
<keyword evidence="7" id="KW-1185">Reference proteome</keyword>
<evidence type="ECO:0000256" key="2">
    <source>
        <dbReference type="ARBA" id="ARBA00011322"/>
    </source>
</evidence>
<dbReference type="GO" id="GO:0006302">
    <property type="term" value="P:double-strand break repair"/>
    <property type="evidence" value="ECO:0007669"/>
    <property type="project" value="InterPro"/>
</dbReference>
<comment type="subunit">
    <text evidence="2">Heterodimer of SbcC and SbcD.</text>
</comment>
<feature type="domain" description="Rad50/SbcC-type AAA" evidence="5">
    <location>
        <begin position="6"/>
        <end position="200"/>
    </location>
</feature>
<dbReference type="Proteomes" id="UP000774750">
    <property type="component" value="Unassembled WGS sequence"/>
</dbReference>
<feature type="coiled-coil region" evidence="4">
    <location>
        <begin position="580"/>
        <end position="656"/>
    </location>
</feature>
<evidence type="ECO:0000256" key="3">
    <source>
        <dbReference type="ARBA" id="ARBA00013368"/>
    </source>
</evidence>
<reference evidence="6" key="1">
    <citation type="submission" date="2020-08" db="EMBL/GenBank/DDBJ databases">
        <authorList>
            <person name="Cejkova D."/>
            <person name="Kubasova T."/>
            <person name="Jahodarova E."/>
            <person name="Rychlik I."/>
        </authorList>
    </citation>
    <scope>NUCLEOTIDE SEQUENCE</scope>
    <source>
        <strain evidence="6">An559</strain>
    </source>
</reference>
<dbReference type="InterPro" id="IPR027417">
    <property type="entry name" value="P-loop_NTPase"/>
</dbReference>
<name>A0A938X8T4_9FIRM</name>
<dbReference type="EMBL" id="JACJKY010000015">
    <property type="protein sequence ID" value="MBM6921336.1"/>
    <property type="molecule type" value="Genomic_DNA"/>
</dbReference>
<gene>
    <name evidence="6" type="ORF">H6A12_09230</name>
</gene>
<dbReference type="GO" id="GO:0016887">
    <property type="term" value="F:ATP hydrolysis activity"/>
    <property type="evidence" value="ECO:0007669"/>
    <property type="project" value="InterPro"/>
</dbReference>
<dbReference type="PANTHER" id="PTHR32114:SF2">
    <property type="entry name" value="ABC TRANSPORTER ABCH.3"/>
    <property type="match status" value="1"/>
</dbReference>
<dbReference type="InterPro" id="IPR038729">
    <property type="entry name" value="Rad50/SbcC_AAA"/>
</dbReference>
<dbReference type="RefSeq" id="WP_204447174.1">
    <property type="nucleotide sequence ID" value="NZ_JACJKY010000015.1"/>
</dbReference>
<keyword evidence="4" id="KW-0175">Coiled coil</keyword>
<dbReference type="PANTHER" id="PTHR32114">
    <property type="entry name" value="ABC TRANSPORTER ABCH.3"/>
    <property type="match status" value="1"/>
</dbReference>
<evidence type="ECO:0000313" key="7">
    <source>
        <dbReference type="Proteomes" id="UP000774750"/>
    </source>
</evidence>
<comment type="similarity">
    <text evidence="1">Belongs to the SMC family. SbcC subfamily.</text>
</comment>
<dbReference type="AlphaFoldDB" id="A0A938X8T4"/>
<organism evidence="6 7">
    <name type="scientific">Merdimmobilis hominis</name>
    <dbReference type="NCBI Taxonomy" id="2897707"/>
    <lineage>
        <taxon>Bacteria</taxon>
        <taxon>Bacillati</taxon>
        <taxon>Bacillota</taxon>
        <taxon>Clostridia</taxon>
        <taxon>Eubacteriales</taxon>
        <taxon>Oscillospiraceae</taxon>
        <taxon>Merdimmobilis</taxon>
    </lineage>
</organism>
<reference evidence="6" key="2">
    <citation type="journal article" date="2021" name="Sci. Rep.">
        <title>The distribution of antibiotic resistance genes in chicken gut microbiota commensals.</title>
        <authorList>
            <person name="Juricova H."/>
            <person name="Matiasovicova J."/>
            <person name="Kubasova T."/>
            <person name="Cejkova D."/>
            <person name="Rychlik I."/>
        </authorList>
    </citation>
    <scope>NUCLEOTIDE SEQUENCE</scope>
    <source>
        <strain evidence="6">An559</strain>
    </source>
</reference>
<evidence type="ECO:0000256" key="4">
    <source>
        <dbReference type="SAM" id="Coils"/>
    </source>
</evidence>
<accession>A0A938X8T4</accession>
<sequence length="976" mass="108987">MIPVLLEFQAFGPFLKKQTIDFRRFDDSRMFLISGPTGCGKTTIFDAITYCLYGKASGALRTTDTFKSDYADESVLCYASFTFLVHGKQYTVLREPAQIRAKQRGEGFLTKQASAELSDESGVICTQVSQVNSKIESLLGLNFDQFCKIVMLPQGEFRKFLSDSSEEKQKILRQIFSTDLLNRFTEQLKQNASQAKAAQDTLYAQCNALVKTLLTEPDTPLAESMREEPYHFEQILSALSEQNEAANAQLFSLTQSRQTHTEQIRALNLDHARSLYKQFVQYDAAQRAFAALEAQRGEMYERSLHIKLLTAAKDAAVLEQAKADAASRCELLIKKRAQANAQREEGAGKLSDAQLARTQAQQSAASLPEQNDKLLKLRKQRDDAARFETLLTLAQEADAQRTAIVLKLSALDTALEYQTLFHQEEELAQSAKQSQRFFEAIKSYQSARDAWTSASMQASNTLKRYLAAQAGILADTLTDGASCPVCGSIDHPKKAALPAYTPTREEVDRDSDAEKAAQAAVESANHQVLLLFSGTDKTLSLPDMVKTEQELQHERTQTLKQLQSKRFSLSADDSLVRLPNETLIAKKEAYQAKLSELNGQIAAREEERNALLSLIGDKRHSAAEMQSQIDLLAASIKQIEQDKQAAEDAFQTAQTEYARLITLCEQIDVQIDDARAQQKDADEAFSLALKKAELPLDDYLLLKPQFASLPALAEQVETYRTEYQSQKKLVRFLTNSLNGQTRPDMEALEAQHNTLSQTLHTIEQSYESLSNRTAQNRRAFDTLKTLYAEFQSAQSDFEQKKFIYDIANGTYTEKVNFERYVLASYFDAVIAHANLRLEQMTYSRYTLSRRTERESKNRTSGLALEVFDAYTGSTRHVNSLSGGEGFKVSLCLALGLADIISETAGGIEIGTMFIDEGFGSLDNDSLDAAITCLYELQQSGRYLGIISHVNELKERIPQKIVIAAHPTGSIIETQSP</sequence>
<comment type="caution">
    <text evidence="6">The sequence shown here is derived from an EMBL/GenBank/DDBJ whole genome shotgun (WGS) entry which is preliminary data.</text>
</comment>